<dbReference type="KEGG" id="lcre:Pla8534_71350"/>
<dbReference type="Gene3D" id="1.25.10.10">
    <property type="entry name" value="Leucine-rich Repeat Variant"/>
    <property type="match status" value="1"/>
</dbReference>
<name>A0A518E548_9BACT</name>
<protein>
    <recommendedName>
        <fullName evidence="3">HEAT repeat protein</fullName>
    </recommendedName>
</protein>
<evidence type="ECO:0008006" key="3">
    <source>
        <dbReference type="Google" id="ProtNLM"/>
    </source>
</evidence>
<proteinExistence type="predicted"/>
<dbReference type="EMBL" id="CP036433">
    <property type="protein sequence ID" value="QDU99222.1"/>
    <property type="molecule type" value="Genomic_DNA"/>
</dbReference>
<dbReference type="InterPro" id="IPR011989">
    <property type="entry name" value="ARM-like"/>
</dbReference>
<gene>
    <name evidence="1" type="ORF">Pla8534_71350</name>
</gene>
<dbReference type="Proteomes" id="UP000317648">
    <property type="component" value="Chromosome"/>
</dbReference>
<organism evidence="1 2">
    <name type="scientific">Lignipirellula cremea</name>
    <dbReference type="NCBI Taxonomy" id="2528010"/>
    <lineage>
        <taxon>Bacteria</taxon>
        <taxon>Pseudomonadati</taxon>
        <taxon>Planctomycetota</taxon>
        <taxon>Planctomycetia</taxon>
        <taxon>Pirellulales</taxon>
        <taxon>Pirellulaceae</taxon>
        <taxon>Lignipirellula</taxon>
    </lineage>
</organism>
<keyword evidence="2" id="KW-1185">Reference proteome</keyword>
<dbReference type="InterPro" id="IPR016024">
    <property type="entry name" value="ARM-type_fold"/>
</dbReference>
<evidence type="ECO:0000313" key="1">
    <source>
        <dbReference type="EMBL" id="QDU99222.1"/>
    </source>
</evidence>
<dbReference type="SUPFAM" id="SSF48371">
    <property type="entry name" value="ARM repeat"/>
    <property type="match status" value="1"/>
</dbReference>
<dbReference type="AlphaFoldDB" id="A0A518E548"/>
<sequence>MSLSNDELEILLGLVDEIEPEPGLVDTLLHEVQAGAKLTPAHVQDLQGAISRSTDQVRPDLLAVLAVHAILTDAWSLIPAVSSLAPDDVDGVLLGLESVHRKRDPGPACWNWLQDVHKADPSKTRRIYNILEEGVKSGWSLEDRSEEFFTALRLPPQGKGRFQVDLGQTAGRILLHGLQQTSQREQLLLRLAAIASDRKDAGSLPAVRCLAADAGYRNEWERIEPLMQKPREAGAAIDGTDSAVHFHTRQNKTPELAAGALPLLLRALQQGNTAVRNQALNILWTMSYWGRLKVDQALPEADRALSDAKLRVNAIRLMGAIAAQDPSTVEPYRASLEAHADDKNRSVRAALAEARFAMRSPGS</sequence>
<dbReference type="RefSeq" id="WP_145059083.1">
    <property type="nucleotide sequence ID" value="NZ_CP036433.1"/>
</dbReference>
<reference evidence="1 2" key="1">
    <citation type="submission" date="2019-02" db="EMBL/GenBank/DDBJ databases">
        <title>Deep-cultivation of Planctomycetes and their phenomic and genomic characterization uncovers novel biology.</title>
        <authorList>
            <person name="Wiegand S."/>
            <person name="Jogler M."/>
            <person name="Boedeker C."/>
            <person name="Pinto D."/>
            <person name="Vollmers J."/>
            <person name="Rivas-Marin E."/>
            <person name="Kohn T."/>
            <person name="Peeters S.H."/>
            <person name="Heuer A."/>
            <person name="Rast P."/>
            <person name="Oberbeckmann S."/>
            <person name="Bunk B."/>
            <person name="Jeske O."/>
            <person name="Meyerdierks A."/>
            <person name="Storesund J.E."/>
            <person name="Kallscheuer N."/>
            <person name="Luecker S."/>
            <person name="Lage O.M."/>
            <person name="Pohl T."/>
            <person name="Merkel B.J."/>
            <person name="Hornburger P."/>
            <person name="Mueller R.-W."/>
            <person name="Bruemmer F."/>
            <person name="Labrenz M."/>
            <person name="Spormann A.M."/>
            <person name="Op den Camp H."/>
            <person name="Overmann J."/>
            <person name="Amann R."/>
            <person name="Jetten M.S.M."/>
            <person name="Mascher T."/>
            <person name="Medema M.H."/>
            <person name="Devos D.P."/>
            <person name="Kaster A.-K."/>
            <person name="Ovreas L."/>
            <person name="Rohde M."/>
            <person name="Galperin M.Y."/>
            <person name="Jogler C."/>
        </authorList>
    </citation>
    <scope>NUCLEOTIDE SEQUENCE [LARGE SCALE GENOMIC DNA]</scope>
    <source>
        <strain evidence="1 2">Pla85_3_4</strain>
    </source>
</reference>
<accession>A0A518E548</accession>
<evidence type="ECO:0000313" key="2">
    <source>
        <dbReference type="Proteomes" id="UP000317648"/>
    </source>
</evidence>